<evidence type="ECO:0000256" key="1">
    <source>
        <dbReference type="SAM" id="MobiDB-lite"/>
    </source>
</evidence>
<dbReference type="Proteomes" id="UP000026962">
    <property type="component" value="Chromosome 1"/>
</dbReference>
<dbReference type="HOGENOM" id="CLU_2658759_0_0_1"/>
<dbReference type="EnsemblPlants" id="OPUNC01G40410.1">
    <property type="protein sequence ID" value="OPUNC01G40410.1"/>
    <property type="gene ID" value="OPUNC01G40410"/>
</dbReference>
<organism evidence="2">
    <name type="scientific">Oryza punctata</name>
    <name type="common">Red rice</name>
    <dbReference type="NCBI Taxonomy" id="4537"/>
    <lineage>
        <taxon>Eukaryota</taxon>
        <taxon>Viridiplantae</taxon>
        <taxon>Streptophyta</taxon>
        <taxon>Embryophyta</taxon>
        <taxon>Tracheophyta</taxon>
        <taxon>Spermatophyta</taxon>
        <taxon>Magnoliopsida</taxon>
        <taxon>Liliopsida</taxon>
        <taxon>Poales</taxon>
        <taxon>Poaceae</taxon>
        <taxon>BOP clade</taxon>
        <taxon>Oryzoideae</taxon>
        <taxon>Oryzeae</taxon>
        <taxon>Oryzinae</taxon>
        <taxon>Oryza</taxon>
    </lineage>
</organism>
<accession>A0A0E0JSP0</accession>
<protein>
    <submittedName>
        <fullName evidence="2">Uncharacterized protein</fullName>
    </submittedName>
</protein>
<evidence type="ECO:0000313" key="2">
    <source>
        <dbReference type="EnsemblPlants" id="OPUNC01G40410.1"/>
    </source>
</evidence>
<name>A0A0E0JSP0_ORYPU</name>
<reference evidence="2" key="1">
    <citation type="submission" date="2015-04" db="UniProtKB">
        <authorList>
            <consortium name="EnsemblPlants"/>
        </authorList>
    </citation>
    <scope>IDENTIFICATION</scope>
</reference>
<keyword evidence="3" id="KW-1185">Reference proteome</keyword>
<proteinExistence type="predicted"/>
<sequence>MGEKAGFIPELIHGCSDESDDWRGSPNRDSSRPCRQTAPCMHMQEQHEHMSASLAIDIQNVNYSKTTEQNKIQTPA</sequence>
<evidence type="ECO:0000313" key="3">
    <source>
        <dbReference type="Proteomes" id="UP000026962"/>
    </source>
</evidence>
<feature type="region of interest" description="Disordered" evidence="1">
    <location>
        <begin position="1"/>
        <end position="35"/>
    </location>
</feature>
<dbReference type="Gramene" id="OPUNC01G40410.1">
    <property type="protein sequence ID" value="OPUNC01G40410.1"/>
    <property type="gene ID" value="OPUNC01G40410"/>
</dbReference>
<dbReference type="AlphaFoldDB" id="A0A0E0JSP0"/>
<reference evidence="2" key="2">
    <citation type="submission" date="2018-05" db="EMBL/GenBank/DDBJ databases">
        <title>OpunRS2 (Oryza punctata Reference Sequence Version 2).</title>
        <authorList>
            <person name="Zhang J."/>
            <person name="Kudrna D."/>
            <person name="Lee S."/>
            <person name="Talag J."/>
            <person name="Welchert J."/>
            <person name="Wing R.A."/>
        </authorList>
    </citation>
    <scope>NUCLEOTIDE SEQUENCE [LARGE SCALE GENOMIC DNA]</scope>
</reference>